<dbReference type="GO" id="GO:0045881">
    <property type="term" value="P:positive regulation of sporulation resulting in formation of a cellular spore"/>
    <property type="evidence" value="ECO:0007669"/>
    <property type="project" value="TreeGrafter"/>
</dbReference>
<dbReference type="Gene3D" id="3.90.1530.30">
    <property type="match status" value="1"/>
</dbReference>
<dbReference type="InterPro" id="IPR004437">
    <property type="entry name" value="ParB/RepB/Spo0J"/>
</dbReference>
<proteinExistence type="inferred from homology"/>
<dbReference type="PANTHER" id="PTHR33375">
    <property type="entry name" value="CHROMOSOME-PARTITIONING PROTEIN PARB-RELATED"/>
    <property type="match status" value="1"/>
</dbReference>
<evidence type="ECO:0000256" key="1">
    <source>
        <dbReference type="ARBA" id="ARBA00006295"/>
    </source>
</evidence>
<sequence>MAKEKGLGRGLSALFGSEVEEKSSLEPVVGESIQQVDIDQLMPGRYQPRSIMNEDALNELAESIVEQGLMQPIIARQLDDGYEIIAGERRWRAAQIAKVKEVPVIIREISDRSALAMALIENIQREDLSALEEANGIRRMIDEFEMTHEQAADALGKSRVAVSNLLRLLNLTPHVRKALAEKKIEMGHARALLPLNPDRQIMLCEKIARESLSVREVEVLVNGESRSAFAKPSNRKKEQTKDTDVQAIENELSDQLGFSVKINNKKNNSGEIRISYRNLDQLDVLIEKLKK</sequence>
<evidence type="ECO:0000313" key="6">
    <source>
        <dbReference type="EMBL" id="AKO65802.1"/>
    </source>
</evidence>
<dbReference type="AlphaFoldDB" id="A0A0H4JBE9"/>
<dbReference type="InterPro" id="IPR041468">
    <property type="entry name" value="HTH_ParB/Spo0J"/>
</dbReference>
<dbReference type="SMART" id="SM00470">
    <property type="entry name" value="ParB"/>
    <property type="match status" value="1"/>
</dbReference>
<dbReference type="PATRIC" id="fig|1623450.3.peg.697"/>
<comment type="function">
    <text evidence="4">Involved in chromosome partition. Localize to both poles of the predivisional cell following completion of DNA replication. Binds to the DNA origin of replication.</text>
</comment>
<dbReference type="InterPro" id="IPR036086">
    <property type="entry name" value="ParB/Sulfiredoxin_sf"/>
</dbReference>
<evidence type="ECO:0000259" key="5">
    <source>
        <dbReference type="SMART" id="SM00470"/>
    </source>
</evidence>
<dbReference type="NCBIfam" id="TIGR00180">
    <property type="entry name" value="parB_part"/>
    <property type="match status" value="1"/>
</dbReference>
<dbReference type="Gene3D" id="1.10.10.2830">
    <property type="match status" value="1"/>
</dbReference>
<dbReference type="InterPro" id="IPR050336">
    <property type="entry name" value="Chromosome_partition/occlusion"/>
</dbReference>
<evidence type="ECO:0000256" key="4">
    <source>
        <dbReference type="ARBA" id="ARBA00025472"/>
    </source>
</evidence>
<dbReference type="FunFam" id="1.10.10.2830:FF:000001">
    <property type="entry name" value="Chromosome partitioning protein ParB"/>
    <property type="match status" value="1"/>
</dbReference>
<comment type="similarity">
    <text evidence="1">Belongs to the ParB family.</text>
</comment>
<evidence type="ECO:0000256" key="3">
    <source>
        <dbReference type="ARBA" id="ARBA00023125"/>
    </source>
</evidence>
<feature type="domain" description="ParB-like N-terminal" evidence="5">
    <location>
        <begin position="34"/>
        <end position="123"/>
    </location>
</feature>
<dbReference type="Pfam" id="PF23552">
    <property type="entry name" value="ParB_C"/>
    <property type="match status" value="1"/>
</dbReference>
<dbReference type="OrthoDB" id="9802051at2"/>
<dbReference type="FunFam" id="3.90.1530.30:FF:000001">
    <property type="entry name" value="Chromosome partitioning protein ParB"/>
    <property type="match status" value="1"/>
</dbReference>
<dbReference type="Pfam" id="PF02195">
    <property type="entry name" value="ParB_N"/>
    <property type="match status" value="1"/>
</dbReference>
<keyword evidence="3" id="KW-0238">DNA-binding</keyword>
<dbReference type="CDD" id="cd16393">
    <property type="entry name" value="SPO0J_N"/>
    <property type="match status" value="1"/>
</dbReference>
<gene>
    <name evidence="6" type="ORF">VI33_03530</name>
</gene>
<evidence type="ECO:0000256" key="2">
    <source>
        <dbReference type="ARBA" id="ARBA00022829"/>
    </source>
</evidence>
<dbReference type="InterPro" id="IPR057240">
    <property type="entry name" value="ParB_dimer_C"/>
</dbReference>
<dbReference type="Proteomes" id="UP000066549">
    <property type="component" value="Chromosome"/>
</dbReference>
<organism evidence="6 7">
    <name type="scientific">Methylophilales bacterium MBRS-H7</name>
    <dbReference type="NCBI Taxonomy" id="1623450"/>
    <lineage>
        <taxon>Bacteria</taxon>
        <taxon>Pseudomonadati</taxon>
        <taxon>Pseudomonadota</taxon>
        <taxon>Betaproteobacteria</taxon>
        <taxon>Nitrosomonadales</taxon>
        <taxon>OM43 clade</taxon>
    </lineage>
</organism>
<dbReference type="GO" id="GO:0003677">
    <property type="term" value="F:DNA binding"/>
    <property type="evidence" value="ECO:0007669"/>
    <property type="project" value="UniProtKB-KW"/>
</dbReference>
<evidence type="ECO:0000313" key="7">
    <source>
        <dbReference type="Proteomes" id="UP000066549"/>
    </source>
</evidence>
<dbReference type="InterPro" id="IPR003115">
    <property type="entry name" value="ParB_N"/>
</dbReference>
<dbReference type="PANTHER" id="PTHR33375:SF1">
    <property type="entry name" value="CHROMOSOME-PARTITIONING PROTEIN PARB-RELATED"/>
    <property type="match status" value="1"/>
</dbReference>
<dbReference type="GO" id="GO:0005694">
    <property type="term" value="C:chromosome"/>
    <property type="evidence" value="ECO:0007669"/>
    <property type="project" value="TreeGrafter"/>
</dbReference>
<dbReference type="Pfam" id="PF17762">
    <property type="entry name" value="HTH_ParB"/>
    <property type="match status" value="1"/>
</dbReference>
<dbReference type="SUPFAM" id="SSF110849">
    <property type="entry name" value="ParB/Sulfiredoxin"/>
    <property type="match status" value="1"/>
</dbReference>
<name>A0A0H4JBE9_9PROT</name>
<keyword evidence="7" id="KW-1185">Reference proteome</keyword>
<reference evidence="6 7" key="1">
    <citation type="submission" date="2015-03" db="EMBL/GenBank/DDBJ databases">
        <title>Comparative analysis of the OM43 clade including a novel species from Red Sea uncovers genomic and metabolic diversity among marine methylotrophs.</title>
        <authorList>
            <person name="Jimenez-Infante F."/>
            <person name="Ngugi D.K."/>
            <person name="Vinu M."/>
            <person name="Alam I."/>
            <person name="Kamau A."/>
            <person name="Blom J."/>
            <person name="Bajic V.B."/>
            <person name="Stingl U."/>
        </authorList>
    </citation>
    <scope>NUCLEOTIDE SEQUENCE [LARGE SCALE GENOMIC DNA]</scope>
    <source>
        <strain evidence="6 7">MBRSH7</strain>
    </source>
</reference>
<dbReference type="GO" id="GO:0007059">
    <property type="term" value="P:chromosome segregation"/>
    <property type="evidence" value="ECO:0007669"/>
    <property type="project" value="UniProtKB-KW"/>
</dbReference>
<keyword evidence="2" id="KW-0159">Chromosome partition</keyword>
<dbReference type="EMBL" id="CP011002">
    <property type="protein sequence ID" value="AKO65802.1"/>
    <property type="molecule type" value="Genomic_DNA"/>
</dbReference>
<accession>A0A0H4JBE9</accession>
<protein>
    <submittedName>
        <fullName evidence="6">Chromosome partitioning protein ParB</fullName>
    </submittedName>
</protein>